<organism evidence="2 3">
    <name type="scientific">Phototrophicus methaneseepsis</name>
    <dbReference type="NCBI Taxonomy" id="2710758"/>
    <lineage>
        <taxon>Bacteria</taxon>
        <taxon>Bacillati</taxon>
        <taxon>Chloroflexota</taxon>
        <taxon>Candidatus Thermofontia</taxon>
        <taxon>Phototrophicales</taxon>
        <taxon>Phototrophicaceae</taxon>
        <taxon>Phototrophicus</taxon>
    </lineage>
</organism>
<dbReference type="InterPro" id="IPR011340">
    <property type="entry name" value="Cys_dSase-rel"/>
</dbReference>
<dbReference type="Gene3D" id="3.90.1150.10">
    <property type="entry name" value="Aspartate Aminotransferase, domain 1"/>
    <property type="match status" value="1"/>
</dbReference>
<gene>
    <name evidence="2" type="ORF">G4Y79_12285</name>
</gene>
<dbReference type="InterPro" id="IPR000192">
    <property type="entry name" value="Aminotrans_V_dom"/>
</dbReference>
<reference evidence="2 3" key="1">
    <citation type="submission" date="2020-02" db="EMBL/GenBank/DDBJ databases">
        <authorList>
            <person name="Zheng R.K."/>
            <person name="Sun C.M."/>
        </authorList>
    </citation>
    <scope>NUCLEOTIDE SEQUENCE [LARGE SCALE GENOMIC DNA]</scope>
    <source>
        <strain evidence="3">rifampicinis</strain>
    </source>
</reference>
<dbReference type="AlphaFoldDB" id="A0A7S8E520"/>
<proteinExistence type="predicted"/>
<dbReference type="SUPFAM" id="SSF53383">
    <property type="entry name" value="PLP-dependent transferases"/>
    <property type="match status" value="1"/>
</dbReference>
<dbReference type="EMBL" id="CP062983">
    <property type="protein sequence ID" value="QPC80495.1"/>
    <property type="molecule type" value="Genomic_DNA"/>
</dbReference>
<dbReference type="Pfam" id="PF00266">
    <property type="entry name" value="Aminotran_5"/>
    <property type="match status" value="2"/>
</dbReference>
<dbReference type="NCBIfam" id="TIGR01976">
    <property type="entry name" value="am_tr_V_VC1184"/>
    <property type="match status" value="1"/>
</dbReference>
<accession>A0A7S8E520</accession>
<evidence type="ECO:0000313" key="3">
    <source>
        <dbReference type="Proteomes" id="UP000594468"/>
    </source>
</evidence>
<dbReference type="Proteomes" id="UP000594468">
    <property type="component" value="Chromosome"/>
</dbReference>
<feature type="domain" description="Aminotransferase class V" evidence="1">
    <location>
        <begin position="27"/>
        <end position="286"/>
    </location>
</feature>
<sequence>MSQFDARHVRLLFPSLNIPAASGNLPIFFDNPGGTQVPQMVIDAVADVYRRANAIPGGHFATSQRSAEMVRNAHEAMADLLNAKSADEIVFGMNTTTLNFALSRALAKRLQPGDEIVVTRMDHDANVSPWLRLAEDNDLVVQWADIREEDCTLDMASFEAALSDRTKIVATVHASNAVGTINPVQAIAEMAHSVGALHIMDAVQSTPHVPIDVQAIGCDFLLCSSYKFFGPHLGVMYGRYELLDELPAYQVRPAKPVPPGKWETGVQSFESINGINATIDYLVSIGENYGEGDFPGFSGRRLVLKQAMAALHLYEADMATYLIDKLQSVSGIRVYGITDPARMLERVPTVSFTMEGHLPDEIGKYLADNDIYLWTGDYYAVEIMKRLGLGVHGMVRVGLAHYNTYEEIDRLIDVLEAL</sequence>
<dbReference type="InterPro" id="IPR015421">
    <property type="entry name" value="PyrdxlP-dep_Trfase_major"/>
</dbReference>
<evidence type="ECO:0000313" key="2">
    <source>
        <dbReference type="EMBL" id="QPC80495.1"/>
    </source>
</evidence>
<keyword evidence="3" id="KW-1185">Reference proteome</keyword>
<dbReference type="PANTHER" id="PTHR43586">
    <property type="entry name" value="CYSTEINE DESULFURASE"/>
    <property type="match status" value="1"/>
</dbReference>
<dbReference type="KEGG" id="pmet:G4Y79_12285"/>
<name>A0A7S8E520_9CHLR</name>
<protein>
    <submittedName>
        <fullName evidence="2">Cysteine desulfurase-like protein</fullName>
    </submittedName>
</protein>
<feature type="domain" description="Aminotransferase class V" evidence="1">
    <location>
        <begin position="305"/>
        <end position="411"/>
    </location>
</feature>
<dbReference type="InterPro" id="IPR015424">
    <property type="entry name" value="PyrdxlP-dep_Trfase"/>
</dbReference>
<dbReference type="RefSeq" id="WP_195168570.1">
    <property type="nucleotide sequence ID" value="NZ_CP062983.1"/>
</dbReference>
<dbReference type="InterPro" id="IPR015422">
    <property type="entry name" value="PyrdxlP-dep_Trfase_small"/>
</dbReference>
<evidence type="ECO:0000259" key="1">
    <source>
        <dbReference type="Pfam" id="PF00266"/>
    </source>
</evidence>
<dbReference type="Gene3D" id="3.40.640.10">
    <property type="entry name" value="Type I PLP-dependent aspartate aminotransferase-like (Major domain)"/>
    <property type="match status" value="1"/>
</dbReference>
<dbReference type="PANTHER" id="PTHR43586:SF21">
    <property type="entry name" value="PYRIDOXAL PHOSPHATE (PLP)-DEPENDENT ASPARTATE AMINOTRANSFERASE SUPERFAMILY"/>
    <property type="match status" value="1"/>
</dbReference>